<keyword evidence="2" id="KW-1185">Reference proteome</keyword>
<evidence type="ECO:0000313" key="1">
    <source>
        <dbReference type="EMBL" id="KAI8420409.1"/>
    </source>
</evidence>
<protein>
    <submittedName>
        <fullName evidence="1">Uncharacterized protein</fullName>
    </submittedName>
</protein>
<accession>A0ACC0J8J0</accession>
<proteinExistence type="predicted"/>
<comment type="caution">
    <text evidence="1">The sequence shown here is derived from an EMBL/GenBank/DDBJ whole genome shotgun (WGS) entry which is preliminary data.</text>
</comment>
<organism evidence="1 2">
    <name type="scientific">Choristoneura fumiferana</name>
    <name type="common">Spruce budworm moth</name>
    <name type="synonym">Archips fumiferana</name>
    <dbReference type="NCBI Taxonomy" id="7141"/>
    <lineage>
        <taxon>Eukaryota</taxon>
        <taxon>Metazoa</taxon>
        <taxon>Ecdysozoa</taxon>
        <taxon>Arthropoda</taxon>
        <taxon>Hexapoda</taxon>
        <taxon>Insecta</taxon>
        <taxon>Pterygota</taxon>
        <taxon>Neoptera</taxon>
        <taxon>Endopterygota</taxon>
        <taxon>Lepidoptera</taxon>
        <taxon>Glossata</taxon>
        <taxon>Ditrysia</taxon>
        <taxon>Tortricoidea</taxon>
        <taxon>Tortricidae</taxon>
        <taxon>Tortricinae</taxon>
        <taxon>Choristoneura</taxon>
    </lineage>
</organism>
<sequence>MVILCWSEFVSSYQCTSKKYSRYLQIDSIRSFPSGHSSLSMYCGLFLAVLVLCKNFSQPAVVSTSDISNSDGTNHNPDTKLLPNRVLMP</sequence>
<dbReference type="EMBL" id="CM046114">
    <property type="protein sequence ID" value="KAI8420409.1"/>
    <property type="molecule type" value="Genomic_DNA"/>
</dbReference>
<reference evidence="1 2" key="1">
    <citation type="journal article" date="2022" name="Genome Biol. Evol.">
        <title>The Spruce Budworm Genome: Reconstructing the Evolutionary History of Antifreeze Proteins.</title>
        <authorList>
            <person name="Beliveau C."/>
            <person name="Gagne P."/>
            <person name="Picq S."/>
            <person name="Vernygora O."/>
            <person name="Keeling C.I."/>
            <person name="Pinkney K."/>
            <person name="Doucet D."/>
            <person name="Wen F."/>
            <person name="Johnston J.S."/>
            <person name="Maaroufi H."/>
            <person name="Boyle B."/>
            <person name="Laroche J."/>
            <person name="Dewar K."/>
            <person name="Juretic N."/>
            <person name="Blackburn G."/>
            <person name="Nisole A."/>
            <person name="Brunet B."/>
            <person name="Brandao M."/>
            <person name="Lumley L."/>
            <person name="Duan J."/>
            <person name="Quan G."/>
            <person name="Lucarotti C.J."/>
            <person name="Roe A.D."/>
            <person name="Sperling F.A.H."/>
            <person name="Levesque R.C."/>
            <person name="Cusson M."/>
        </authorList>
    </citation>
    <scope>NUCLEOTIDE SEQUENCE [LARGE SCALE GENOMIC DNA]</scope>
    <source>
        <strain evidence="1">Glfc:IPQL:Cfum</strain>
    </source>
</reference>
<gene>
    <name evidence="1" type="ORF">MSG28_008906</name>
</gene>
<dbReference type="Proteomes" id="UP001064048">
    <property type="component" value="Chromosome 14"/>
</dbReference>
<evidence type="ECO:0000313" key="2">
    <source>
        <dbReference type="Proteomes" id="UP001064048"/>
    </source>
</evidence>
<name>A0ACC0J8J0_CHOFU</name>